<evidence type="ECO:0000256" key="1">
    <source>
        <dbReference type="ARBA" id="ARBA00004186"/>
    </source>
</evidence>
<evidence type="ECO:0000256" key="4">
    <source>
        <dbReference type="ARBA" id="ARBA00022454"/>
    </source>
</evidence>
<evidence type="ECO:0000256" key="3">
    <source>
        <dbReference type="ARBA" id="ARBA00010684"/>
    </source>
</evidence>
<keyword evidence="9" id="KW-0995">Kinetochore</keyword>
<keyword evidence="5" id="KW-0963">Cytoplasm</keyword>
<dbReference type="GO" id="GO:0051301">
    <property type="term" value="P:cell division"/>
    <property type="evidence" value="ECO:0007669"/>
    <property type="project" value="UniProtKB-KW"/>
</dbReference>
<dbReference type="GO" id="GO:0007059">
    <property type="term" value="P:chromosome segregation"/>
    <property type="evidence" value="ECO:0007669"/>
    <property type="project" value="InterPro"/>
</dbReference>
<organism evidence="15 16">
    <name type="scientific">Hymenochirus boettgeri</name>
    <name type="common">Congo dwarf clawed frog</name>
    <dbReference type="NCBI Taxonomy" id="247094"/>
    <lineage>
        <taxon>Eukaryota</taxon>
        <taxon>Metazoa</taxon>
        <taxon>Chordata</taxon>
        <taxon>Craniata</taxon>
        <taxon>Vertebrata</taxon>
        <taxon>Euteleostomi</taxon>
        <taxon>Amphibia</taxon>
        <taxon>Batrachia</taxon>
        <taxon>Anura</taxon>
        <taxon>Pipoidea</taxon>
        <taxon>Pipidae</taxon>
        <taxon>Pipinae</taxon>
        <taxon>Hymenochirus</taxon>
    </lineage>
</organism>
<accession>A0A8T2KB77</accession>
<evidence type="ECO:0000256" key="11">
    <source>
        <dbReference type="ARBA" id="ARBA00023306"/>
    </source>
</evidence>
<keyword evidence="4" id="KW-0158">Chromosome</keyword>
<protein>
    <recommendedName>
        <fullName evidence="13">Protein FAM33A</fullName>
    </recommendedName>
</protein>
<keyword evidence="16" id="KW-1185">Reference proteome</keyword>
<dbReference type="EMBL" id="JAACNH010000002">
    <property type="protein sequence ID" value="KAG8451746.1"/>
    <property type="molecule type" value="Genomic_DNA"/>
</dbReference>
<keyword evidence="8" id="KW-0498">Mitosis</keyword>
<comment type="similarity">
    <text evidence="3">Belongs to the SKA2 family.</text>
</comment>
<evidence type="ECO:0000256" key="9">
    <source>
        <dbReference type="ARBA" id="ARBA00022838"/>
    </source>
</evidence>
<evidence type="ECO:0000256" key="12">
    <source>
        <dbReference type="ARBA" id="ARBA00023328"/>
    </source>
</evidence>
<sequence>MTELLSYTFCPYEFCICRIFNSFAFSQMGKAAQYPFYKEQSKWFQKAESDLDYIEQKLEFEIRKSLPEDSSAQENPVKLLEQLSTVKLRFKTLSSQIEKIAADQQKSVDDIQTTVRNTLKIVQHLQQQSDFQVSSFSEEEHHVLQQIENLAFYSEK</sequence>
<keyword evidence="12" id="KW-0137">Centromere</keyword>
<keyword evidence="7" id="KW-0493">Microtubule</keyword>
<dbReference type="Gene3D" id="6.10.250.1380">
    <property type="match status" value="1"/>
</dbReference>
<evidence type="ECO:0000256" key="2">
    <source>
        <dbReference type="ARBA" id="ARBA00004629"/>
    </source>
</evidence>
<evidence type="ECO:0000256" key="6">
    <source>
        <dbReference type="ARBA" id="ARBA00022618"/>
    </source>
</evidence>
<reference evidence="15" key="1">
    <citation type="thesis" date="2020" institute="ProQuest LLC" country="789 East Eisenhower Parkway, Ann Arbor, MI, USA">
        <title>Comparative Genomics and Chromosome Evolution.</title>
        <authorList>
            <person name="Mudd A.B."/>
        </authorList>
    </citation>
    <scope>NUCLEOTIDE SEQUENCE</scope>
    <source>
        <strain evidence="15">Female2</strain>
        <tissue evidence="15">Blood</tissue>
    </source>
</reference>
<dbReference type="AlphaFoldDB" id="A0A8T2KB77"/>
<dbReference type="GO" id="GO:0000940">
    <property type="term" value="C:outer kinetochore"/>
    <property type="evidence" value="ECO:0007669"/>
    <property type="project" value="InterPro"/>
</dbReference>
<dbReference type="PANTHER" id="PTHR32017:SF3">
    <property type="entry name" value="SPINDLE AND KINETOCHORE-ASSOCIATED PROTEIN 2"/>
    <property type="match status" value="1"/>
</dbReference>
<evidence type="ECO:0000256" key="10">
    <source>
        <dbReference type="ARBA" id="ARBA00023212"/>
    </source>
</evidence>
<dbReference type="OrthoDB" id="193920at2759"/>
<dbReference type="GO" id="GO:0000278">
    <property type="term" value="P:mitotic cell cycle"/>
    <property type="evidence" value="ECO:0007669"/>
    <property type="project" value="TreeGrafter"/>
</dbReference>
<keyword evidence="10" id="KW-0206">Cytoskeleton</keyword>
<comment type="caution">
    <text evidence="15">The sequence shown here is derived from an EMBL/GenBank/DDBJ whole genome shotgun (WGS) entry which is preliminary data.</text>
</comment>
<proteinExistence type="inferred from homology"/>
<feature type="non-terminal residue" evidence="15">
    <location>
        <position position="156"/>
    </location>
</feature>
<dbReference type="Pfam" id="PF16740">
    <property type="entry name" value="SKA2"/>
    <property type="match status" value="1"/>
</dbReference>
<feature type="domain" description="Ska2 N-terminal" evidence="14">
    <location>
        <begin position="42"/>
        <end position="147"/>
    </location>
</feature>
<evidence type="ECO:0000256" key="8">
    <source>
        <dbReference type="ARBA" id="ARBA00022776"/>
    </source>
</evidence>
<name>A0A8T2KB77_9PIPI</name>
<gene>
    <name evidence="15" type="ORF">GDO86_003805</name>
</gene>
<keyword evidence="6" id="KW-0132">Cell division</keyword>
<dbReference type="GO" id="GO:0008017">
    <property type="term" value="F:microtubule binding"/>
    <property type="evidence" value="ECO:0007669"/>
    <property type="project" value="InterPro"/>
</dbReference>
<evidence type="ECO:0000256" key="7">
    <source>
        <dbReference type="ARBA" id="ARBA00022701"/>
    </source>
</evidence>
<evidence type="ECO:0000313" key="15">
    <source>
        <dbReference type="EMBL" id="KAG8451746.1"/>
    </source>
</evidence>
<keyword evidence="11" id="KW-0131">Cell cycle</keyword>
<comment type="subcellular location">
    <subcellularLocation>
        <location evidence="2">Chromosome</location>
        <location evidence="2">Centromere</location>
        <location evidence="2">Kinetochore</location>
    </subcellularLocation>
    <subcellularLocation>
        <location evidence="1">Cytoplasm</location>
        <location evidence="1">Cytoskeleton</location>
        <location evidence="1">Spindle</location>
    </subcellularLocation>
</comment>
<evidence type="ECO:0000256" key="5">
    <source>
        <dbReference type="ARBA" id="ARBA00022490"/>
    </source>
</evidence>
<dbReference type="GO" id="GO:0005876">
    <property type="term" value="C:spindle microtubule"/>
    <property type="evidence" value="ECO:0007669"/>
    <property type="project" value="InterPro"/>
</dbReference>
<evidence type="ECO:0000259" key="14">
    <source>
        <dbReference type="Pfam" id="PF16740"/>
    </source>
</evidence>
<dbReference type="InterPro" id="IPR026762">
    <property type="entry name" value="Ska2"/>
</dbReference>
<evidence type="ECO:0000313" key="16">
    <source>
        <dbReference type="Proteomes" id="UP000812440"/>
    </source>
</evidence>
<dbReference type="InterPro" id="IPR042091">
    <property type="entry name" value="Ska2_N"/>
</dbReference>
<evidence type="ECO:0000256" key="13">
    <source>
        <dbReference type="ARBA" id="ARBA00029651"/>
    </source>
</evidence>
<dbReference type="PANTHER" id="PTHR32017">
    <property type="entry name" value="SPINDLE AND KINETOCHORE-ASSOCIATED PROTEIN 2"/>
    <property type="match status" value="1"/>
</dbReference>
<dbReference type="Proteomes" id="UP000812440">
    <property type="component" value="Chromosome 2"/>
</dbReference>